<dbReference type="KEGG" id="ssam:E3D00_03335"/>
<dbReference type="Proteomes" id="UP000316313">
    <property type="component" value="Chromosome"/>
</dbReference>
<dbReference type="EMBL" id="CP038141">
    <property type="protein sequence ID" value="QDH17967.1"/>
    <property type="molecule type" value="Genomic_DNA"/>
</dbReference>
<dbReference type="InterPro" id="IPR005586">
    <property type="entry name" value="ABC_trans_aux"/>
</dbReference>
<dbReference type="Gene3D" id="3.40.50.10610">
    <property type="entry name" value="ABC-type transport auxiliary lipoprotein component"/>
    <property type="match status" value="1"/>
</dbReference>
<name>A0A4Y6UNN2_9PROT</name>
<reference evidence="2 3" key="1">
    <citation type="submission" date="2019-03" db="EMBL/GenBank/DDBJ databases">
        <title>The complete genome sequence of Swingsia samuiensis NBRC107927(T).</title>
        <authorList>
            <person name="Chua K.-O."/>
            <person name="Chan K.-G."/>
            <person name="See-Too W.-S."/>
        </authorList>
    </citation>
    <scope>NUCLEOTIDE SEQUENCE [LARGE SCALE GENOMIC DNA]</scope>
    <source>
        <strain evidence="2 3">AH83</strain>
    </source>
</reference>
<evidence type="ECO:0000313" key="2">
    <source>
        <dbReference type="EMBL" id="QDH17967.1"/>
    </source>
</evidence>
<dbReference type="AlphaFoldDB" id="A0A4Y6UNN2"/>
<organism evidence="2 3">
    <name type="scientific">Swingsia samuiensis</name>
    <dbReference type="NCBI Taxonomy" id="1293412"/>
    <lineage>
        <taxon>Bacteria</taxon>
        <taxon>Pseudomonadati</taxon>
        <taxon>Pseudomonadota</taxon>
        <taxon>Alphaproteobacteria</taxon>
        <taxon>Acetobacterales</taxon>
        <taxon>Acetobacteraceae</taxon>
        <taxon>Swingsia</taxon>
    </lineage>
</organism>
<evidence type="ECO:0000313" key="3">
    <source>
        <dbReference type="Proteomes" id="UP000316313"/>
    </source>
</evidence>
<dbReference type="Pfam" id="PF03886">
    <property type="entry name" value="ABC_trans_aux"/>
    <property type="match status" value="1"/>
</dbReference>
<proteinExistence type="predicted"/>
<protein>
    <submittedName>
        <fullName evidence="2">Membrane integrity-associated transporter subunit PqiC</fullName>
    </submittedName>
</protein>
<gene>
    <name evidence="2" type="ORF">E3D00_03335</name>
</gene>
<evidence type="ECO:0000259" key="1">
    <source>
        <dbReference type="Pfam" id="PF03886"/>
    </source>
</evidence>
<sequence>MAAGLSACSSSPQLYTLAPKAGVPVAGSGSSVVEVRTPVVPARLDRDTIVQESKGYRTELASGNSWSEALPDMLGHTLAADIGQRMPMSTVIAQNDAVTTTPTAYVEVTIRNFESDSSGYPIIIAALSAHSAASGSNAVVSTEPFVWRSSQYVGDNSDKLVAALSDGVSVLADHAVAKLNSLPRF</sequence>
<dbReference type="OrthoDB" id="7064073at2"/>
<feature type="domain" description="ABC-type transport auxiliary lipoprotein component" evidence="1">
    <location>
        <begin position="15"/>
        <end position="174"/>
    </location>
</feature>
<keyword evidence="3" id="KW-1185">Reference proteome</keyword>
<accession>A0A4Y6UNN2</accession>
<dbReference type="SUPFAM" id="SSF159594">
    <property type="entry name" value="XCC0632-like"/>
    <property type="match status" value="1"/>
</dbReference>